<dbReference type="SUPFAM" id="SSF56176">
    <property type="entry name" value="FAD-binding/transporter-associated domain-like"/>
    <property type="match status" value="1"/>
</dbReference>
<dbReference type="InterPro" id="IPR016164">
    <property type="entry name" value="FAD-linked_Oxase-like_C"/>
</dbReference>
<dbReference type="GO" id="GO:0050660">
    <property type="term" value="F:flavin adenine dinucleotide binding"/>
    <property type="evidence" value="ECO:0007669"/>
    <property type="project" value="InterPro"/>
</dbReference>
<dbReference type="EMBL" id="JAHRHJ020000004">
    <property type="protein sequence ID" value="KAH9317258.1"/>
    <property type="molecule type" value="Genomic_DNA"/>
</dbReference>
<evidence type="ECO:0000313" key="8">
    <source>
        <dbReference type="Proteomes" id="UP000824469"/>
    </source>
</evidence>
<dbReference type="AlphaFoldDB" id="A0AA38G9E3"/>
<keyword evidence="4" id="KW-0274">FAD</keyword>
<keyword evidence="3" id="KW-0285">Flavoprotein</keyword>
<feature type="domain" description="Cytokinin dehydrogenase 1 FAD/cytokinin binding" evidence="6">
    <location>
        <begin position="40"/>
        <end position="239"/>
    </location>
</feature>
<dbReference type="Gene3D" id="3.40.462.10">
    <property type="entry name" value="FAD-linked oxidases, C-terminal domain"/>
    <property type="match status" value="1"/>
</dbReference>
<accession>A0AA38G9E3</accession>
<dbReference type="GO" id="GO:0009690">
    <property type="term" value="P:cytokinin metabolic process"/>
    <property type="evidence" value="ECO:0007669"/>
    <property type="project" value="InterPro"/>
</dbReference>
<evidence type="ECO:0000256" key="3">
    <source>
        <dbReference type="ARBA" id="ARBA00022630"/>
    </source>
</evidence>
<gene>
    <name evidence="7" type="ORF">KI387_019027</name>
</gene>
<dbReference type="SUPFAM" id="SSF55103">
    <property type="entry name" value="FAD-linked oxidases, C-terminal domain"/>
    <property type="match status" value="1"/>
</dbReference>
<dbReference type="PANTHER" id="PTHR13878">
    <property type="entry name" value="GULONOLACTONE OXIDASE"/>
    <property type="match status" value="1"/>
</dbReference>
<comment type="similarity">
    <text evidence="2">Belongs to the oxygen-dependent FAD-linked oxidoreductase family.</text>
</comment>
<dbReference type="InterPro" id="IPR016170">
    <property type="entry name" value="Cytok_DH_C_sf"/>
</dbReference>
<feature type="non-terminal residue" evidence="7">
    <location>
        <position position="1"/>
    </location>
</feature>
<dbReference type="PANTHER" id="PTHR13878:SF112">
    <property type="entry name" value="CYTOKININ DEHYDROGENASE 7"/>
    <property type="match status" value="1"/>
</dbReference>
<dbReference type="InterPro" id="IPR036318">
    <property type="entry name" value="FAD-bd_PCMH-like_sf"/>
</dbReference>
<protein>
    <recommendedName>
        <fullName evidence="6">Cytokinin dehydrogenase 1 FAD/cytokinin binding domain-containing protein</fullName>
    </recommendedName>
</protein>
<proteinExistence type="inferred from homology"/>
<evidence type="ECO:0000256" key="5">
    <source>
        <dbReference type="ARBA" id="ARBA00023002"/>
    </source>
</evidence>
<dbReference type="Gene3D" id="3.30.465.10">
    <property type="match status" value="1"/>
</dbReference>
<evidence type="ECO:0000256" key="4">
    <source>
        <dbReference type="ARBA" id="ARBA00022827"/>
    </source>
</evidence>
<comment type="cofactor">
    <cofactor evidence="1">
        <name>FAD</name>
        <dbReference type="ChEBI" id="CHEBI:57692"/>
    </cofactor>
</comment>
<organism evidence="7 8">
    <name type="scientific">Taxus chinensis</name>
    <name type="common">Chinese yew</name>
    <name type="synonym">Taxus wallichiana var. chinensis</name>
    <dbReference type="NCBI Taxonomy" id="29808"/>
    <lineage>
        <taxon>Eukaryota</taxon>
        <taxon>Viridiplantae</taxon>
        <taxon>Streptophyta</taxon>
        <taxon>Embryophyta</taxon>
        <taxon>Tracheophyta</taxon>
        <taxon>Spermatophyta</taxon>
        <taxon>Pinopsida</taxon>
        <taxon>Pinidae</taxon>
        <taxon>Conifers II</taxon>
        <taxon>Cupressales</taxon>
        <taxon>Taxaceae</taxon>
        <taxon>Taxus</taxon>
    </lineage>
</organism>
<dbReference type="Proteomes" id="UP000824469">
    <property type="component" value="Unassembled WGS sequence"/>
</dbReference>
<comment type="caution">
    <text evidence="7">The sequence shown here is derived from an EMBL/GenBank/DDBJ whole genome shotgun (WGS) entry which is preliminary data.</text>
</comment>
<sequence length="239" mass="27040">GEVISCSPERREELFYGVLGGLGQFGIITKARIVLQRAHEMTRWMRLVYSDFEDLRRDQELIISLPDHKSFDYMEGFVVVNGDDPVNGWPSIPLSPDVILDSSLIPADAGPLLYFVEVALYYNNSTQSMASLNKRTERRLAGLNFIKGLNFSVDVTYLDFLNRVHREELAAKANGAWDAPHPWLNLFVPKSQIAVFNDKVLKGVLAYGIGGPILVYPLLRNKWDSRMSAVIPDEDTFYL</sequence>
<dbReference type="InterPro" id="IPR015345">
    <property type="entry name" value="Cytokinin_DH_FAD/cytokin-bd"/>
</dbReference>
<keyword evidence="8" id="KW-1185">Reference proteome</keyword>
<evidence type="ECO:0000256" key="1">
    <source>
        <dbReference type="ARBA" id="ARBA00001974"/>
    </source>
</evidence>
<evidence type="ECO:0000259" key="6">
    <source>
        <dbReference type="Pfam" id="PF09265"/>
    </source>
</evidence>
<reference evidence="7 8" key="1">
    <citation type="journal article" date="2021" name="Nat. Plants">
        <title>The Taxus genome provides insights into paclitaxel biosynthesis.</title>
        <authorList>
            <person name="Xiong X."/>
            <person name="Gou J."/>
            <person name="Liao Q."/>
            <person name="Li Y."/>
            <person name="Zhou Q."/>
            <person name="Bi G."/>
            <person name="Li C."/>
            <person name="Du R."/>
            <person name="Wang X."/>
            <person name="Sun T."/>
            <person name="Guo L."/>
            <person name="Liang H."/>
            <person name="Lu P."/>
            <person name="Wu Y."/>
            <person name="Zhang Z."/>
            <person name="Ro D.K."/>
            <person name="Shang Y."/>
            <person name="Huang S."/>
            <person name="Yan J."/>
        </authorList>
    </citation>
    <scope>NUCLEOTIDE SEQUENCE [LARGE SCALE GENOMIC DNA]</scope>
    <source>
        <strain evidence="7">Ta-2019</strain>
    </source>
</reference>
<dbReference type="Pfam" id="PF09265">
    <property type="entry name" value="Cytokin-bind"/>
    <property type="match status" value="1"/>
</dbReference>
<evidence type="ECO:0000256" key="2">
    <source>
        <dbReference type="ARBA" id="ARBA00005466"/>
    </source>
</evidence>
<dbReference type="GO" id="GO:0019139">
    <property type="term" value="F:cytokinin dehydrogenase activity"/>
    <property type="evidence" value="ECO:0007669"/>
    <property type="project" value="InterPro"/>
</dbReference>
<keyword evidence="5" id="KW-0560">Oxidoreductase</keyword>
<evidence type="ECO:0000313" key="7">
    <source>
        <dbReference type="EMBL" id="KAH9317258.1"/>
    </source>
</evidence>
<dbReference type="InterPro" id="IPR016169">
    <property type="entry name" value="FAD-bd_PCMH_sub2"/>
</dbReference>
<dbReference type="InterPro" id="IPR050432">
    <property type="entry name" value="FAD-linked_Oxidoreductases_BP"/>
</dbReference>
<feature type="non-terminal residue" evidence="7">
    <location>
        <position position="239"/>
    </location>
</feature>
<name>A0AA38G9E3_TAXCH</name>
<dbReference type="OMA" id="RANGMWE"/>